<name>A0A316FLU8_9GAMM</name>
<dbReference type="Proteomes" id="UP000245790">
    <property type="component" value="Unassembled WGS sequence"/>
</dbReference>
<evidence type="ECO:0000256" key="4">
    <source>
        <dbReference type="ARBA" id="ARBA00022553"/>
    </source>
</evidence>
<dbReference type="SUPFAM" id="SSF51690">
    <property type="entry name" value="Nicotinate/Quinolinate PRTase C-terminal domain-like"/>
    <property type="match status" value="1"/>
</dbReference>
<dbReference type="EC" id="6.3.4.21" evidence="3 7"/>
<keyword evidence="11" id="KW-0328">Glycosyltransferase</keyword>
<dbReference type="GO" id="GO:0016757">
    <property type="term" value="F:glycosyltransferase activity"/>
    <property type="evidence" value="ECO:0007669"/>
    <property type="project" value="UniProtKB-KW"/>
</dbReference>
<dbReference type="NCBIfam" id="TIGR01514">
    <property type="entry name" value="NAPRTase"/>
    <property type="match status" value="1"/>
</dbReference>
<keyword evidence="6 7" id="KW-0662">Pyridine nucleotide biosynthesis</keyword>
<evidence type="ECO:0000256" key="2">
    <source>
        <dbReference type="ARBA" id="ARBA00010897"/>
    </source>
</evidence>
<dbReference type="RefSeq" id="WP_210204913.1">
    <property type="nucleotide sequence ID" value="NZ_QGGU01000007.1"/>
</dbReference>
<feature type="domain" description="Nicotinate/nicotinamide phosphoribosyltransferase" evidence="9">
    <location>
        <begin position="165"/>
        <end position="385"/>
    </location>
</feature>
<comment type="similarity">
    <text evidence="2 7 8">Belongs to the NAPRTase family.</text>
</comment>
<evidence type="ECO:0000256" key="3">
    <source>
        <dbReference type="ARBA" id="ARBA00013236"/>
    </source>
</evidence>
<dbReference type="PANTHER" id="PTHR11098">
    <property type="entry name" value="NICOTINATE PHOSPHORIBOSYLTRANSFERASE"/>
    <property type="match status" value="1"/>
</dbReference>
<evidence type="ECO:0000313" key="11">
    <source>
        <dbReference type="EMBL" id="PWK49868.1"/>
    </source>
</evidence>
<dbReference type="GO" id="GO:0004516">
    <property type="term" value="F:nicotinate phosphoribosyltransferase activity"/>
    <property type="evidence" value="ECO:0007669"/>
    <property type="project" value="UniProtKB-UniRule"/>
</dbReference>
<dbReference type="AlphaFoldDB" id="A0A316FLU8"/>
<dbReference type="GO" id="GO:0005829">
    <property type="term" value="C:cytosol"/>
    <property type="evidence" value="ECO:0007669"/>
    <property type="project" value="TreeGrafter"/>
</dbReference>
<dbReference type="SUPFAM" id="SSF54675">
    <property type="entry name" value="Nicotinate/Quinolinate PRTase N-terminal domain-like"/>
    <property type="match status" value="1"/>
</dbReference>
<keyword evidence="4 7" id="KW-0597">Phosphoprotein</keyword>
<comment type="caution">
    <text evidence="11">The sequence shown here is derived from an EMBL/GenBank/DDBJ whole genome shotgun (WGS) entry which is preliminary data.</text>
</comment>
<dbReference type="Pfam" id="PF17767">
    <property type="entry name" value="NAPRTase_N"/>
    <property type="match status" value="1"/>
</dbReference>
<evidence type="ECO:0000259" key="10">
    <source>
        <dbReference type="Pfam" id="PF17767"/>
    </source>
</evidence>
<keyword evidence="5 7" id="KW-0436">Ligase</keyword>
<dbReference type="EMBL" id="QGGU01000007">
    <property type="protein sequence ID" value="PWK49868.1"/>
    <property type="molecule type" value="Genomic_DNA"/>
</dbReference>
<evidence type="ECO:0000259" key="9">
    <source>
        <dbReference type="Pfam" id="PF04095"/>
    </source>
</evidence>
<comment type="function">
    <text evidence="7 8">Catalyzes the synthesis of beta-nicotinate D-ribonucleotide from nicotinate and 5-phospho-D-ribose 1-phosphate at the expense of ATP.</text>
</comment>
<proteinExistence type="inferred from homology"/>
<reference evidence="11 12" key="1">
    <citation type="submission" date="2018-05" db="EMBL/GenBank/DDBJ databases">
        <title>Genomic Encyclopedia of Type Strains, Phase IV (KMG-IV): sequencing the most valuable type-strain genomes for metagenomic binning, comparative biology and taxonomic classification.</title>
        <authorList>
            <person name="Goeker M."/>
        </authorList>
    </citation>
    <scope>NUCLEOTIDE SEQUENCE [LARGE SCALE GENOMIC DNA]</scope>
    <source>
        <strain evidence="11 12">DSM 25350</strain>
    </source>
</reference>
<evidence type="ECO:0000256" key="6">
    <source>
        <dbReference type="ARBA" id="ARBA00022642"/>
    </source>
</evidence>
<dbReference type="Pfam" id="PF04095">
    <property type="entry name" value="NAPRTase"/>
    <property type="match status" value="1"/>
</dbReference>
<evidence type="ECO:0000256" key="8">
    <source>
        <dbReference type="RuleBase" id="RU003838"/>
    </source>
</evidence>
<protein>
    <recommendedName>
        <fullName evidence="3 7">Nicotinate phosphoribosyltransferase</fullName>
        <shortName evidence="7">NAPRTase</shortName>
        <ecNumber evidence="3 7">6.3.4.21</ecNumber>
    </recommendedName>
</protein>
<dbReference type="NCBIfam" id="NF003704">
    <property type="entry name" value="PRK05321.1"/>
    <property type="match status" value="1"/>
</dbReference>
<dbReference type="HAMAP" id="MF_00570">
    <property type="entry name" value="NAPRTase"/>
    <property type="match status" value="1"/>
</dbReference>
<dbReference type="InterPro" id="IPR007229">
    <property type="entry name" value="Nic_PRibTrfase-Fam"/>
</dbReference>
<dbReference type="PIRSF" id="PIRSF000484">
    <property type="entry name" value="NAPRT"/>
    <property type="match status" value="1"/>
</dbReference>
<keyword evidence="12" id="KW-1185">Reference proteome</keyword>
<dbReference type="GO" id="GO:0034355">
    <property type="term" value="P:NAD+ biosynthetic process via the salvage pathway"/>
    <property type="evidence" value="ECO:0007669"/>
    <property type="project" value="TreeGrafter"/>
</dbReference>
<dbReference type="InterPro" id="IPR006406">
    <property type="entry name" value="Nic_PRibTrfase"/>
</dbReference>
<evidence type="ECO:0000256" key="1">
    <source>
        <dbReference type="ARBA" id="ARBA00004952"/>
    </source>
</evidence>
<gene>
    <name evidence="7" type="primary">pncB</name>
    <name evidence="11" type="ORF">C8D97_10729</name>
</gene>
<dbReference type="InterPro" id="IPR036068">
    <property type="entry name" value="Nicotinate_pribotase-like_C"/>
</dbReference>
<organism evidence="11 12">
    <name type="scientific">Pleionea mediterranea</name>
    <dbReference type="NCBI Taxonomy" id="523701"/>
    <lineage>
        <taxon>Bacteria</taxon>
        <taxon>Pseudomonadati</taxon>
        <taxon>Pseudomonadota</taxon>
        <taxon>Gammaproteobacteria</taxon>
        <taxon>Oceanospirillales</taxon>
        <taxon>Pleioneaceae</taxon>
        <taxon>Pleionea</taxon>
    </lineage>
</organism>
<feature type="domain" description="Nicotinate phosphoribosyltransferase N-terminal" evidence="10">
    <location>
        <begin position="12"/>
        <end position="129"/>
    </location>
</feature>
<keyword evidence="11" id="KW-0808">Transferase</keyword>
<dbReference type="UniPathway" id="UPA00253">
    <property type="reaction ID" value="UER00457"/>
</dbReference>
<comment type="PTM">
    <text evidence="7 8">Transiently phosphorylated on a His residue during the reaction cycle. Phosphorylation strongly increases the affinity for substrates and increases the rate of nicotinate D-ribonucleotide production. Dephosphorylation regenerates the low-affinity form of the enzyme, leading to product release.</text>
</comment>
<sequence length="393" mass="45193">MKADKPIITSLLDNDLYKFTMQQTMLHHFGDAKGEYAFKCRTPRIDFKPIMAALREELQALGQLKMQFSELQYLKTLPFIKPNYLSFLEDFRLNPEDLSVDIKNGELSVRAKGPITRVMMFEIFVLAIVQELWMRHTHPEVTEAEGRGRLADKIDFLEQSDVPDFKFADFGTRRRFSKHWHYQVVRTLKQRVPQHFVGTSNVYLAKEFGVKPIGTMAHEYLQAFQGFTHPEQSQTMALETWVQEYRGDLGIALTDVLGMDMFLQSLDLYFGKLFDGFRHDSGCPKVWCKKLLNHLKNHLGIDPKTKTAVFSDGLDFQKAIDLHKAFHEQINTSFGIGTYLTNDMGVKALSNVMKLVALNGRPVAKMPDSAGKTMCEDMDYVAYLEKLKMRHTA</sequence>
<evidence type="ECO:0000256" key="7">
    <source>
        <dbReference type="HAMAP-Rule" id="MF_00570"/>
    </source>
</evidence>
<feature type="modified residue" description="Phosphohistidine; by autocatalysis" evidence="7">
    <location>
        <position position="218"/>
    </location>
</feature>
<accession>A0A316FLU8</accession>
<evidence type="ECO:0000313" key="12">
    <source>
        <dbReference type="Proteomes" id="UP000245790"/>
    </source>
</evidence>
<dbReference type="Gene3D" id="3.20.140.10">
    <property type="entry name" value="nicotinate phosphoribosyltransferase"/>
    <property type="match status" value="1"/>
</dbReference>
<dbReference type="PANTHER" id="PTHR11098:SF1">
    <property type="entry name" value="NICOTINATE PHOSPHORIBOSYLTRANSFERASE"/>
    <property type="match status" value="1"/>
</dbReference>
<comment type="pathway">
    <text evidence="1 7 8">Cofactor biosynthesis; NAD(+) biosynthesis; nicotinate D-ribonucleotide from nicotinate: step 1/1.</text>
</comment>
<evidence type="ECO:0000256" key="5">
    <source>
        <dbReference type="ARBA" id="ARBA00022598"/>
    </source>
</evidence>
<dbReference type="InterPro" id="IPR040727">
    <property type="entry name" value="NAPRTase_N"/>
</dbReference>
<comment type="catalytic activity">
    <reaction evidence="7 8">
        <text>5-phospho-alpha-D-ribose 1-diphosphate + nicotinate + ATP + H2O = nicotinate beta-D-ribonucleotide + ADP + phosphate + diphosphate</text>
        <dbReference type="Rhea" id="RHEA:36163"/>
        <dbReference type="ChEBI" id="CHEBI:15377"/>
        <dbReference type="ChEBI" id="CHEBI:30616"/>
        <dbReference type="ChEBI" id="CHEBI:32544"/>
        <dbReference type="ChEBI" id="CHEBI:33019"/>
        <dbReference type="ChEBI" id="CHEBI:43474"/>
        <dbReference type="ChEBI" id="CHEBI:57502"/>
        <dbReference type="ChEBI" id="CHEBI:58017"/>
        <dbReference type="ChEBI" id="CHEBI:456216"/>
        <dbReference type="EC" id="6.3.4.21"/>
    </reaction>
</comment>
<dbReference type="InterPro" id="IPR041525">
    <property type="entry name" value="N/Namide_PRibTrfase"/>
</dbReference>